<evidence type="ECO:0000256" key="3">
    <source>
        <dbReference type="ARBA" id="ARBA00022643"/>
    </source>
</evidence>
<evidence type="ECO:0000259" key="6">
    <source>
        <dbReference type="Pfam" id="PF02441"/>
    </source>
</evidence>
<dbReference type="InterPro" id="IPR003382">
    <property type="entry name" value="Flavoprotein"/>
</dbReference>
<accession>A0AAE3EA88</accession>
<feature type="binding site" evidence="5">
    <location>
        <position position="36"/>
    </location>
    <ligand>
        <name>FMN</name>
        <dbReference type="ChEBI" id="CHEBI:58210"/>
    </ligand>
</feature>
<reference evidence="7" key="1">
    <citation type="submission" date="2021-10" db="EMBL/GenBank/DDBJ databases">
        <title>Anaerobic single-cell dispensing facilitates the cultivation of human gut bacteria.</title>
        <authorList>
            <person name="Afrizal A."/>
        </authorList>
    </citation>
    <scope>NUCLEOTIDE SEQUENCE</scope>
    <source>
        <strain evidence="7">CLA-AA-H215</strain>
    </source>
</reference>
<evidence type="ECO:0000256" key="4">
    <source>
        <dbReference type="ARBA" id="ARBA00022679"/>
    </source>
</evidence>
<sequence length="189" mass="20868">MRIIVGVTGATGVEMSYYLLKALRSTKDCEIHLVVSQGALTTWQLESRIPLQDLYDLADYVYKETNLSAVISSGSYMTDGMIVMPCSMKTLAGIVSGYAENLIQRAADVCLKENRKVVLVPREMPLGRIHLKNLNMAAEYGCAIVPPMLTFYNGASTLEDQIHHVVGKVLLQFGLSYDKFVAWKGDVVS</sequence>
<dbReference type="Proteomes" id="UP001198182">
    <property type="component" value="Unassembled WGS sequence"/>
</dbReference>
<comment type="catalytic activity">
    <reaction evidence="5">
        <text>dimethylallyl phosphate + FMNH2 = prenylated FMNH2 + phosphate</text>
        <dbReference type="Rhea" id="RHEA:37743"/>
        <dbReference type="ChEBI" id="CHEBI:43474"/>
        <dbReference type="ChEBI" id="CHEBI:57618"/>
        <dbReference type="ChEBI" id="CHEBI:87467"/>
        <dbReference type="ChEBI" id="CHEBI:88052"/>
        <dbReference type="EC" id="2.5.1.129"/>
    </reaction>
</comment>
<dbReference type="Gene3D" id="3.40.50.1950">
    <property type="entry name" value="Flavin prenyltransferase-like"/>
    <property type="match status" value="1"/>
</dbReference>
<keyword evidence="2 5" id="KW-0285">Flavoprotein</keyword>
<evidence type="ECO:0000256" key="5">
    <source>
        <dbReference type="HAMAP-Rule" id="MF_01984"/>
    </source>
</evidence>
<feature type="binding site" evidence="5">
    <location>
        <position position="168"/>
    </location>
    <ligand>
        <name>dimethylallyl phosphate</name>
        <dbReference type="ChEBI" id="CHEBI:88052"/>
    </ligand>
</feature>
<organism evidence="7 8">
    <name type="scientific">Hominifimenecus microfluidus</name>
    <dbReference type="NCBI Taxonomy" id="2885348"/>
    <lineage>
        <taxon>Bacteria</taxon>
        <taxon>Bacillati</taxon>
        <taxon>Bacillota</taxon>
        <taxon>Clostridia</taxon>
        <taxon>Lachnospirales</taxon>
        <taxon>Lachnospiraceae</taxon>
        <taxon>Hominifimenecus</taxon>
    </lineage>
</organism>
<comment type="caution">
    <text evidence="7">The sequence shown here is derived from an EMBL/GenBank/DDBJ whole genome shotgun (WGS) entry which is preliminary data.</text>
</comment>
<name>A0AAE3EA88_9FIRM</name>
<dbReference type="AlphaFoldDB" id="A0AAE3EA88"/>
<evidence type="ECO:0000313" key="7">
    <source>
        <dbReference type="EMBL" id="MCC2230968.1"/>
    </source>
</evidence>
<dbReference type="InterPro" id="IPR036551">
    <property type="entry name" value="Flavin_trans-like"/>
</dbReference>
<feature type="binding site" evidence="5">
    <location>
        <position position="122"/>
    </location>
    <ligand>
        <name>FMN</name>
        <dbReference type="ChEBI" id="CHEBI:58210"/>
    </ligand>
</feature>
<dbReference type="Pfam" id="PF02441">
    <property type="entry name" value="Flavoprotein"/>
    <property type="match status" value="1"/>
</dbReference>
<dbReference type="SUPFAM" id="SSF52507">
    <property type="entry name" value="Homo-oligomeric flavin-containing Cys decarboxylases, HFCD"/>
    <property type="match status" value="1"/>
</dbReference>
<dbReference type="NCBIfam" id="NF004685">
    <property type="entry name" value="PRK06029.1"/>
    <property type="match status" value="1"/>
</dbReference>
<comment type="caution">
    <text evidence="5">Lacks conserved residue(s) required for the propagation of feature annotation.</text>
</comment>
<keyword evidence="3 5" id="KW-0288">FMN</keyword>
<proteinExistence type="inferred from homology"/>
<dbReference type="HAMAP" id="MF_01984">
    <property type="entry name" value="ubiX_pad"/>
    <property type="match status" value="1"/>
</dbReference>
<feature type="domain" description="Flavoprotein" evidence="6">
    <location>
        <begin position="1"/>
        <end position="170"/>
    </location>
</feature>
<dbReference type="RefSeq" id="WP_308453504.1">
    <property type="nucleotide sequence ID" value="NZ_JAJEQR010000020.1"/>
</dbReference>
<protein>
    <recommendedName>
        <fullName evidence="5">Flavin prenyltransferase UbiX</fullName>
        <ecNumber evidence="5">2.5.1.129</ecNumber>
    </recommendedName>
</protein>
<dbReference type="InterPro" id="IPR004507">
    <property type="entry name" value="UbiX-like"/>
</dbReference>
<evidence type="ECO:0000256" key="2">
    <source>
        <dbReference type="ARBA" id="ARBA00022630"/>
    </source>
</evidence>
<dbReference type="EC" id="2.5.1.129" evidence="5"/>
<keyword evidence="4 5" id="KW-0808">Transferase</keyword>
<comment type="function">
    <text evidence="5">Flavin prenyltransferase that catalyzes the synthesis of the prenylated FMN cofactor (prenyl-FMN) for 4-hydroxy-3-polyprenylbenzoic acid decarboxylase UbiD. The prenyltransferase is metal-independent and links a dimethylallyl moiety from dimethylallyl monophosphate (DMAP) to the flavin N5 and C6 atoms of FMN.</text>
</comment>
<dbReference type="EMBL" id="JAJEQR010000020">
    <property type="protein sequence ID" value="MCC2230968.1"/>
    <property type="molecule type" value="Genomic_DNA"/>
</dbReference>
<comment type="similarity">
    <text evidence="5">Belongs to the UbiX/PAD1 family.</text>
</comment>
<dbReference type="NCBIfam" id="TIGR00421">
    <property type="entry name" value="ubiX_pad"/>
    <property type="match status" value="1"/>
</dbReference>
<dbReference type="GO" id="GO:0106141">
    <property type="term" value="F:flavin prenyltransferase activity"/>
    <property type="evidence" value="ECO:0007669"/>
    <property type="project" value="UniProtKB-EC"/>
</dbReference>
<keyword evidence="8" id="KW-1185">Reference proteome</keyword>
<feature type="binding site" evidence="5">
    <location>
        <begin position="87"/>
        <end position="90"/>
    </location>
    <ligand>
        <name>FMN</name>
        <dbReference type="ChEBI" id="CHEBI:58210"/>
    </ligand>
</feature>
<evidence type="ECO:0000256" key="1">
    <source>
        <dbReference type="ARBA" id="ARBA00022602"/>
    </source>
</evidence>
<feature type="binding site" evidence="5">
    <location>
        <position position="152"/>
    </location>
    <ligand>
        <name>dimethylallyl phosphate</name>
        <dbReference type="ChEBI" id="CHEBI:88052"/>
    </ligand>
</feature>
<feature type="binding site" evidence="5">
    <location>
        <begin position="9"/>
        <end position="11"/>
    </location>
    <ligand>
        <name>FMN</name>
        <dbReference type="ChEBI" id="CHEBI:58210"/>
    </ligand>
</feature>
<gene>
    <name evidence="5" type="primary">ubiX</name>
    <name evidence="7" type="ORF">LKD81_08150</name>
</gene>
<keyword evidence="1 5" id="KW-0637">Prenyltransferase</keyword>
<evidence type="ECO:0000313" key="8">
    <source>
        <dbReference type="Proteomes" id="UP001198182"/>
    </source>
</evidence>